<dbReference type="EMBL" id="ML996689">
    <property type="protein sequence ID" value="KAF2403742.1"/>
    <property type="molecule type" value="Genomic_DNA"/>
</dbReference>
<dbReference type="Proteomes" id="UP000799640">
    <property type="component" value="Unassembled WGS sequence"/>
</dbReference>
<organism evidence="2 3">
    <name type="scientific">Trichodelitschia bisporula</name>
    <dbReference type="NCBI Taxonomy" id="703511"/>
    <lineage>
        <taxon>Eukaryota</taxon>
        <taxon>Fungi</taxon>
        <taxon>Dikarya</taxon>
        <taxon>Ascomycota</taxon>
        <taxon>Pezizomycotina</taxon>
        <taxon>Dothideomycetes</taxon>
        <taxon>Dothideomycetes incertae sedis</taxon>
        <taxon>Phaeotrichales</taxon>
        <taxon>Phaeotrichaceae</taxon>
        <taxon>Trichodelitschia</taxon>
    </lineage>
</organism>
<evidence type="ECO:0000256" key="1">
    <source>
        <dbReference type="SAM" id="MobiDB-lite"/>
    </source>
</evidence>
<feature type="region of interest" description="Disordered" evidence="1">
    <location>
        <begin position="23"/>
        <end position="76"/>
    </location>
</feature>
<dbReference type="AlphaFoldDB" id="A0A6G1I653"/>
<proteinExistence type="predicted"/>
<name>A0A6G1I653_9PEZI</name>
<reference evidence="2" key="1">
    <citation type="journal article" date="2020" name="Stud. Mycol.">
        <title>101 Dothideomycetes genomes: a test case for predicting lifestyles and emergence of pathogens.</title>
        <authorList>
            <person name="Haridas S."/>
            <person name="Albert R."/>
            <person name="Binder M."/>
            <person name="Bloem J."/>
            <person name="Labutti K."/>
            <person name="Salamov A."/>
            <person name="Andreopoulos B."/>
            <person name="Baker S."/>
            <person name="Barry K."/>
            <person name="Bills G."/>
            <person name="Bluhm B."/>
            <person name="Cannon C."/>
            <person name="Castanera R."/>
            <person name="Culley D."/>
            <person name="Daum C."/>
            <person name="Ezra D."/>
            <person name="Gonzalez J."/>
            <person name="Henrissat B."/>
            <person name="Kuo A."/>
            <person name="Liang C."/>
            <person name="Lipzen A."/>
            <person name="Lutzoni F."/>
            <person name="Magnuson J."/>
            <person name="Mondo S."/>
            <person name="Nolan M."/>
            <person name="Ohm R."/>
            <person name="Pangilinan J."/>
            <person name="Park H.-J."/>
            <person name="Ramirez L."/>
            <person name="Alfaro M."/>
            <person name="Sun H."/>
            <person name="Tritt A."/>
            <person name="Yoshinaga Y."/>
            <person name="Zwiers L.-H."/>
            <person name="Turgeon B."/>
            <person name="Goodwin S."/>
            <person name="Spatafora J."/>
            <person name="Crous P."/>
            <person name="Grigoriev I."/>
        </authorList>
    </citation>
    <scope>NUCLEOTIDE SEQUENCE</scope>
    <source>
        <strain evidence="2">CBS 262.69</strain>
    </source>
</reference>
<accession>A0A6G1I653</accession>
<gene>
    <name evidence="2" type="ORF">EJ06DRAFT_291804</name>
</gene>
<evidence type="ECO:0000313" key="2">
    <source>
        <dbReference type="EMBL" id="KAF2403742.1"/>
    </source>
</evidence>
<protein>
    <submittedName>
        <fullName evidence="2">Uncharacterized protein</fullName>
    </submittedName>
</protein>
<keyword evidence="3" id="KW-1185">Reference proteome</keyword>
<sequence length="141" mass="15480">MLPRARPSTPALSERYSAFGASHLSDRPAGRDLTTTYGVLPSRPLSQLPHECTPPTGQSHPSLLPPHPPASQIPRFTVRPPRRVLTCCTLQPHLVHLNKLSLIFPTSTLPHVSLLSILFPQVPSFSSPKWTSNLSLTCPLR</sequence>
<evidence type="ECO:0000313" key="3">
    <source>
        <dbReference type="Proteomes" id="UP000799640"/>
    </source>
</evidence>